<accession>A0A1H7VQW6</accession>
<keyword evidence="3" id="KW-1185">Reference proteome</keyword>
<dbReference type="Proteomes" id="UP000199664">
    <property type="component" value="Unassembled WGS sequence"/>
</dbReference>
<dbReference type="RefSeq" id="WP_244543939.1">
    <property type="nucleotide sequence ID" value="NZ_FOAN01000007.1"/>
</dbReference>
<organism evidence="2 3">
    <name type="scientific">Bosea lupini</name>
    <dbReference type="NCBI Taxonomy" id="1036779"/>
    <lineage>
        <taxon>Bacteria</taxon>
        <taxon>Pseudomonadati</taxon>
        <taxon>Pseudomonadota</taxon>
        <taxon>Alphaproteobacteria</taxon>
        <taxon>Hyphomicrobiales</taxon>
        <taxon>Boseaceae</taxon>
        <taxon>Bosea</taxon>
    </lineage>
</organism>
<evidence type="ECO:0000313" key="2">
    <source>
        <dbReference type="EMBL" id="SEM11178.1"/>
    </source>
</evidence>
<evidence type="ECO:0000256" key="1">
    <source>
        <dbReference type="SAM" id="SignalP"/>
    </source>
</evidence>
<evidence type="ECO:0000313" key="3">
    <source>
        <dbReference type="Proteomes" id="UP000199664"/>
    </source>
</evidence>
<sequence>MQWAGRRWLGLAMLACVAASAAAGAAEPLLDVQDVPTLRRLEATGYALSDVLGSGRAASTSDLARDSSAFRTIAGQVYEDVTALRAEMLANGRRLYEVTDGNVGRVIDLRWLRSPIARFQLTAIVNRLDRQDFAALLGETGCGELRLIYRLAYAFDDAKLKRRLASRLPFTLNAVFSVKAGEGGSCREAAQAWSIAPGGDPAMLARQLASGPLSPQRISLKQIELNAQIVRFPSGMETEFGGQAAYLQRVFAASKGEGGLSLKPKPLENTPDVAKLKSDAALRQELIDYVRTNLPAIDRGVYQLPERFLATKAISYSTFGSARLANHPFTEAVPAGALTGLEFGATRLVRNEKALLERLDNGSCMGCHQAGATAGFHMFGLDDGSTSALNRIKTGISPHVYAEGFRRTAYVAAVAAGTEPDRYRQPSFAPPANWQAERPFTYKPAALTMPCLTGESAKAFGEGWGCAAGSVCKPLVESKAVGIELGQCVRLDEARNFSGQPCLTGAITTAIGKPYLDRYRKTGQFGAFASGFSQTAFTCRPAKIGVPAGMAYRQCTPADRTFAGFANGKVPDEICGLAGGKAFDDCVATNRFDDCLSKAVTRGNRGTCSATSFCREDYMCQAIPDDVPGATTTVKDYGFCSPTYFLFQMRIDGHPDPQARL</sequence>
<dbReference type="AlphaFoldDB" id="A0A1H7VQW6"/>
<gene>
    <name evidence="2" type="ORF">SAMN04515666_107201</name>
</gene>
<reference evidence="3" key="1">
    <citation type="submission" date="2016-10" db="EMBL/GenBank/DDBJ databases">
        <authorList>
            <person name="Varghese N."/>
            <person name="Submissions S."/>
        </authorList>
    </citation>
    <scope>NUCLEOTIDE SEQUENCE [LARGE SCALE GENOMIC DNA]</scope>
    <source>
        <strain evidence="3">LMG 26383,CCUG 61248,R- 45681</strain>
    </source>
</reference>
<feature type="signal peptide" evidence="1">
    <location>
        <begin position="1"/>
        <end position="25"/>
    </location>
</feature>
<dbReference type="EMBL" id="FOAN01000007">
    <property type="protein sequence ID" value="SEM11178.1"/>
    <property type="molecule type" value="Genomic_DNA"/>
</dbReference>
<protein>
    <recommendedName>
        <fullName evidence="4">Cytochrome c domain-containing protein</fullName>
    </recommendedName>
</protein>
<keyword evidence="1" id="KW-0732">Signal</keyword>
<evidence type="ECO:0008006" key="4">
    <source>
        <dbReference type="Google" id="ProtNLM"/>
    </source>
</evidence>
<dbReference type="STRING" id="1036779.SAMN04515666_107201"/>
<feature type="chain" id="PRO_5011605235" description="Cytochrome c domain-containing protein" evidence="1">
    <location>
        <begin position="26"/>
        <end position="661"/>
    </location>
</feature>
<name>A0A1H7VQW6_9HYPH</name>
<proteinExistence type="predicted"/>